<keyword evidence="2" id="KW-1185">Reference proteome</keyword>
<dbReference type="Proteomes" id="UP000805193">
    <property type="component" value="Unassembled WGS sequence"/>
</dbReference>
<gene>
    <name evidence="1" type="ORF">HPB47_008168</name>
</gene>
<sequence>MPPRVPLSERRVIARLCTEGVSQREICRRTGRSKTAVSRIIKAFRDEEGRISDADRSGRPKKTDEEEERLIIAAAVADPFLSAREIRDELQLTISCHTIRRRLKEAGLHNCVAAQKPHLTDRQRRQRLELDDFRQVIFTDDKDGLGPLVRIDGRFNAPAYCDMIEQTLLPYALDGPFPDGVYLLQHDRSPIHTARKVDKLLEARGVRQLEGDFGKPRNGRAHVALRGLASSEALKKLCLLVKGRHAVLTFSRSSPFTLVSNVFTTNGRVRP</sequence>
<dbReference type="EMBL" id="JABSTQ010011156">
    <property type="protein sequence ID" value="KAG0414676.1"/>
    <property type="molecule type" value="Genomic_DNA"/>
</dbReference>
<accession>A0AC60P5S9</accession>
<name>A0AC60P5S9_IXOPE</name>
<organism evidence="1 2">
    <name type="scientific">Ixodes persulcatus</name>
    <name type="common">Taiga tick</name>
    <dbReference type="NCBI Taxonomy" id="34615"/>
    <lineage>
        <taxon>Eukaryota</taxon>
        <taxon>Metazoa</taxon>
        <taxon>Ecdysozoa</taxon>
        <taxon>Arthropoda</taxon>
        <taxon>Chelicerata</taxon>
        <taxon>Arachnida</taxon>
        <taxon>Acari</taxon>
        <taxon>Parasitiformes</taxon>
        <taxon>Ixodida</taxon>
        <taxon>Ixodoidea</taxon>
        <taxon>Ixodidae</taxon>
        <taxon>Ixodinae</taxon>
        <taxon>Ixodes</taxon>
    </lineage>
</organism>
<evidence type="ECO:0000313" key="1">
    <source>
        <dbReference type="EMBL" id="KAG0414676.1"/>
    </source>
</evidence>
<reference evidence="1 2" key="1">
    <citation type="journal article" date="2020" name="Cell">
        <title>Large-Scale Comparative Analyses of Tick Genomes Elucidate Their Genetic Diversity and Vector Capacities.</title>
        <authorList>
            <consortium name="Tick Genome and Microbiome Consortium (TIGMIC)"/>
            <person name="Jia N."/>
            <person name="Wang J."/>
            <person name="Shi W."/>
            <person name="Du L."/>
            <person name="Sun Y."/>
            <person name="Zhan W."/>
            <person name="Jiang J.F."/>
            <person name="Wang Q."/>
            <person name="Zhang B."/>
            <person name="Ji P."/>
            <person name="Bell-Sakyi L."/>
            <person name="Cui X.M."/>
            <person name="Yuan T.T."/>
            <person name="Jiang B.G."/>
            <person name="Yang W.F."/>
            <person name="Lam T.T."/>
            <person name="Chang Q.C."/>
            <person name="Ding S.J."/>
            <person name="Wang X.J."/>
            <person name="Zhu J.G."/>
            <person name="Ruan X.D."/>
            <person name="Zhao L."/>
            <person name="Wei J.T."/>
            <person name="Ye R.Z."/>
            <person name="Que T.C."/>
            <person name="Du C.H."/>
            <person name="Zhou Y.H."/>
            <person name="Cheng J.X."/>
            <person name="Dai P.F."/>
            <person name="Guo W.B."/>
            <person name="Han X.H."/>
            <person name="Huang E.J."/>
            <person name="Li L.F."/>
            <person name="Wei W."/>
            <person name="Gao Y.C."/>
            <person name="Liu J.Z."/>
            <person name="Shao H.Z."/>
            <person name="Wang X."/>
            <person name="Wang C.C."/>
            <person name="Yang T.C."/>
            <person name="Huo Q.B."/>
            <person name="Li W."/>
            <person name="Chen H.Y."/>
            <person name="Chen S.E."/>
            <person name="Zhou L.G."/>
            <person name="Ni X.B."/>
            <person name="Tian J.H."/>
            <person name="Sheng Y."/>
            <person name="Liu T."/>
            <person name="Pan Y.S."/>
            <person name="Xia L.Y."/>
            <person name="Li J."/>
            <person name="Zhao F."/>
            <person name="Cao W.C."/>
        </authorList>
    </citation>
    <scope>NUCLEOTIDE SEQUENCE [LARGE SCALE GENOMIC DNA]</scope>
    <source>
        <strain evidence="1">Iper-2018</strain>
    </source>
</reference>
<comment type="caution">
    <text evidence="1">The sequence shown here is derived from an EMBL/GenBank/DDBJ whole genome shotgun (WGS) entry which is preliminary data.</text>
</comment>
<proteinExistence type="predicted"/>
<evidence type="ECO:0000313" key="2">
    <source>
        <dbReference type="Proteomes" id="UP000805193"/>
    </source>
</evidence>
<protein>
    <submittedName>
        <fullName evidence="1">Uncharacterized protein</fullName>
    </submittedName>
</protein>